<name>A0A2D1GNR1_9CAUD</name>
<evidence type="ECO:0000256" key="2">
    <source>
        <dbReference type="ARBA" id="ARBA00023009"/>
    </source>
</evidence>
<keyword evidence="2" id="KW-1171">Viral genome ejection through host cell envelope</keyword>
<evidence type="ECO:0000256" key="4">
    <source>
        <dbReference type="SAM" id="MobiDB-lite"/>
    </source>
</evidence>
<dbReference type="Proteomes" id="UP000228985">
    <property type="component" value="Segment"/>
</dbReference>
<proteinExistence type="predicted"/>
<keyword evidence="3" id="KW-0231">Viral genome packaging</keyword>
<dbReference type="InterPro" id="IPR006944">
    <property type="entry name" value="Phage/GTA_portal"/>
</dbReference>
<evidence type="ECO:0000313" key="6">
    <source>
        <dbReference type="Proteomes" id="UP000228985"/>
    </source>
</evidence>
<evidence type="ECO:0000256" key="1">
    <source>
        <dbReference type="ARBA" id="ARBA00022950"/>
    </source>
</evidence>
<feature type="region of interest" description="Disordered" evidence="4">
    <location>
        <begin position="375"/>
        <end position="434"/>
    </location>
</feature>
<dbReference type="Pfam" id="PF04860">
    <property type="entry name" value="Phage_portal"/>
    <property type="match status" value="1"/>
</dbReference>
<evidence type="ECO:0000256" key="3">
    <source>
        <dbReference type="ARBA" id="ARBA00023219"/>
    </source>
</evidence>
<keyword evidence="2" id="KW-1162">Viral penetration into host cytoplasm</keyword>
<dbReference type="EMBL" id="MF975637">
    <property type="protein sequence ID" value="ATN93657.1"/>
    <property type="molecule type" value="Genomic_DNA"/>
</dbReference>
<keyword evidence="1" id="KW-0118">Viral capsid assembly</keyword>
<keyword evidence="2" id="KW-1160">Virus entry into host cell</keyword>
<gene>
    <name evidence="5" type="ORF">SEA_SCAP1_8</name>
</gene>
<organism evidence="5 6">
    <name type="scientific">Streptomyces phage Scap1</name>
    <dbReference type="NCBI Taxonomy" id="2041354"/>
    <lineage>
        <taxon>Viruses</taxon>
        <taxon>Duplodnaviria</taxon>
        <taxon>Heunggongvirae</taxon>
        <taxon>Uroviricota</taxon>
        <taxon>Caudoviricetes</taxon>
        <taxon>Scapunavirus</taxon>
        <taxon>Scapunavirus scap1</taxon>
    </lineage>
</organism>
<evidence type="ECO:0000313" key="5">
    <source>
        <dbReference type="EMBL" id="ATN93657.1"/>
    </source>
</evidence>
<dbReference type="OrthoDB" id="2431at10239"/>
<keyword evidence="6" id="KW-1185">Reference proteome</keyword>
<reference evidence="5 6" key="1">
    <citation type="submission" date="2017-09" db="EMBL/GenBank/DDBJ databases">
        <authorList>
            <person name="Ehlers B."/>
            <person name="Leendertz F.H."/>
        </authorList>
    </citation>
    <scope>NUCLEOTIDE SEQUENCE [LARGE SCALE GENOMIC DNA]</scope>
</reference>
<keyword evidence="1" id="KW-1188">Viral release from host cell</keyword>
<protein>
    <submittedName>
        <fullName evidence="5">Portal protein</fullName>
    </submittedName>
</protein>
<sequence>MALLSRLKTGLQHAWNAFTTDPYGSHQNHGGFNYGGRPDKQRMSLGNERSIIASIITRIAIDVSEVPIRHVRVDDEERYVEDIKSGLNDCLKVEANMDQGGRQFRQDIAQTVLEKGVVAIVPVETSVNPATSGGFDIKSLRVGEIIAWYPDAVRIMLYNERSGMREEITLPKRFVAIVENPLYTVMNEPNSTYQRLIRKLNLLDTTDDANSSGKLDMIIQLPYTIKSEARRQQAEQRRKDIEFQLKGSQYGIAYTDGTEKITQLNRPVENKLLDEVKYFTDLLYNQLGLTPEVQNGTADEAAMNNYFFRTIDPILDAIAEAMRRAFLTKTARTQGHSVEWYRNPFKLVAMEQLAEIGDKFVRNRIATGNDIRTAIGWKPAKDPSADKLSNPNMPTDKQLGPARQPLAIEPAPSESPPQLTRIGGDGQNGSEAGR</sequence>
<accession>A0A2D1GNR1</accession>